<accession>A0A382XAZ7</accession>
<evidence type="ECO:0000313" key="2">
    <source>
        <dbReference type="EMBL" id="SVD67518.1"/>
    </source>
</evidence>
<keyword evidence="1" id="KW-0812">Transmembrane</keyword>
<keyword evidence="1" id="KW-1133">Transmembrane helix</keyword>
<keyword evidence="1" id="KW-0472">Membrane</keyword>
<dbReference type="EMBL" id="UINC01165877">
    <property type="protein sequence ID" value="SVD67518.1"/>
    <property type="molecule type" value="Genomic_DNA"/>
</dbReference>
<feature type="non-terminal residue" evidence="2">
    <location>
        <position position="110"/>
    </location>
</feature>
<evidence type="ECO:0000256" key="1">
    <source>
        <dbReference type="SAM" id="Phobius"/>
    </source>
</evidence>
<sequence>MKANIKITALVGIAFLSSFAILAVFLDMYSAGLLTTEKTILDVEDIFDQNPKHATLDVLRNFSGVSKADTININSLGFRGDEFSKIKPDKTYRIFVVGSSPVFGYGATSD</sequence>
<organism evidence="2">
    <name type="scientific">marine metagenome</name>
    <dbReference type="NCBI Taxonomy" id="408172"/>
    <lineage>
        <taxon>unclassified sequences</taxon>
        <taxon>metagenomes</taxon>
        <taxon>ecological metagenomes</taxon>
    </lineage>
</organism>
<name>A0A382XAZ7_9ZZZZ</name>
<gene>
    <name evidence="2" type="ORF">METZ01_LOCUS420372</name>
</gene>
<protein>
    <submittedName>
        <fullName evidence="2">Uncharacterized protein</fullName>
    </submittedName>
</protein>
<reference evidence="2" key="1">
    <citation type="submission" date="2018-05" db="EMBL/GenBank/DDBJ databases">
        <authorList>
            <person name="Lanie J.A."/>
            <person name="Ng W.-L."/>
            <person name="Kazmierczak K.M."/>
            <person name="Andrzejewski T.M."/>
            <person name="Davidsen T.M."/>
            <person name="Wayne K.J."/>
            <person name="Tettelin H."/>
            <person name="Glass J.I."/>
            <person name="Rusch D."/>
            <person name="Podicherti R."/>
            <person name="Tsui H.-C.T."/>
            <person name="Winkler M.E."/>
        </authorList>
    </citation>
    <scope>NUCLEOTIDE SEQUENCE</scope>
</reference>
<proteinExistence type="predicted"/>
<feature type="transmembrane region" description="Helical" evidence="1">
    <location>
        <begin position="7"/>
        <end position="26"/>
    </location>
</feature>
<dbReference type="AlphaFoldDB" id="A0A382XAZ7"/>